<organism evidence="3 4">
    <name type="scientific">Thalassiosira oceanica</name>
    <name type="common">Marine diatom</name>
    <dbReference type="NCBI Taxonomy" id="159749"/>
    <lineage>
        <taxon>Eukaryota</taxon>
        <taxon>Sar</taxon>
        <taxon>Stramenopiles</taxon>
        <taxon>Ochrophyta</taxon>
        <taxon>Bacillariophyta</taxon>
        <taxon>Coscinodiscophyceae</taxon>
        <taxon>Thalassiosirophycidae</taxon>
        <taxon>Thalassiosirales</taxon>
        <taxon>Thalassiosiraceae</taxon>
        <taxon>Thalassiosira</taxon>
    </lineage>
</organism>
<feature type="chain" id="PRO_5003838073" description="Fucolectin tachylectin-4 pentraxin-1 domain-containing protein" evidence="2">
    <location>
        <begin position="24"/>
        <end position="854"/>
    </location>
</feature>
<name>K0TLB6_THAOC</name>
<gene>
    <name evidence="3" type="ORF">THAOC_03112</name>
</gene>
<reference evidence="3 4" key="1">
    <citation type="journal article" date="2012" name="Genome Biol.">
        <title>Genome and low-iron response of an oceanic diatom adapted to chronic iron limitation.</title>
        <authorList>
            <person name="Lommer M."/>
            <person name="Specht M."/>
            <person name="Roy A.S."/>
            <person name="Kraemer L."/>
            <person name="Andreson R."/>
            <person name="Gutowska M.A."/>
            <person name="Wolf J."/>
            <person name="Bergner S.V."/>
            <person name="Schilhabel M.B."/>
            <person name="Klostermeier U.C."/>
            <person name="Beiko R.G."/>
            <person name="Rosenstiel P."/>
            <person name="Hippler M."/>
            <person name="Laroche J."/>
        </authorList>
    </citation>
    <scope>NUCLEOTIDE SEQUENCE [LARGE SCALE GENOMIC DNA]</scope>
    <source>
        <strain evidence="3 4">CCMP1005</strain>
    </source>
</reference>
<evidence type="ECO:0000313" key="3">
    <source>
        <dbReference type="EMBL" id="EJK75176.1"/>
    </source>
</evidence>
<evidence type="ECO:0008006" key="5">
    <source>
        <dbReference type="Google" id="ProtNLM"/>
    </source>
</evidence>
<dbReference type="Proteomes" id="UP000266841">
    <property type="component" value="Unassembled WGS sequence"/>
</dbReference>
<comment type="caution">
    <text evidence="3">The sequence shown here is derived from an EMBL/GenBank/DDBJ whole genome shotgun (WGS) entry which is preliminary data.</text>
</comment>
<protein>
    <recommendedName>
        <fullName evidence="5">Fucolectin tachylectin-4 pentraxin-1 domain-containing protein</fullName>
    </recommendedName>
</protein>
<keyword evidence="4" id="KW-1185">Reference proteome</keyword>
<evidence type="ECO:0000256" key="1">
    <source>
        <dbReference type="SAM" id="MobiDB-lite"/>
    </source>
</evidence>
<proteinExistence type="predicted"/>
<keyword evidence="2" id="KW-0732">Signal</keyword>
<dbReference type="Gene3D" id="2.60.120.260">
    <property type="entry name" value="Galactose-binding domain-like"/>
    <property type="match status" value="1"/>
</dbReference>
<dbReference type="InterPro" id="IPR051941">
    <property type="entry name" value="BG_Antigen-Binding_Lectin"/>
</dbReference>
<dbReference type="PANTHER" id="PTHR45713">
    <property type="entry name" value="FTP DOMAIN-CONTAINING PROTEIN"/>
    <property type="match status" value="1"/>
</dbReference>
<dbReference type="OrthoDB" id="547680at2759"/>
<feature type="compositionally biased region" description="Polar residues" evidence="1">
    <location>
        <begin position="696"/>
        <end position="741"/>
    </location>
</feature>
<accession>K0TLB6</accession>
<evidence type="ECO:0000313" key="4">
    <source>
        <dbReference type="Proteomes" id="UP000266841"/>
    </source>
</evidence>
<dbReference type="SUPFAM" id="SSF49785">
    <property type="entry name" value="Galactose-binding domain-like"/>
    <property type="match status" value="1"/>
</dbReference>
<dbReference type="InterPro" id="IPR008979">
    <property type="entry name" value="Galactose-bd-like_sf"/>
</dbReference>
<feature type="region of interest" description="Disordered" evidence="1">
    <location>
        <begin position="695"/>
        <end position="744"/>
    </location>
</feature>
<feature type="signal peptide" evidence="2">
    <location>
        <begin position="1"/>
        <end position="23"/>
    </location>
</feature>
<sequence>MISPIGIFGLAALLARTTPSVSAAAVRGSAIADGGSAAPAAPTPDGGRYLLTEERRLLPHEGVMRTLIIRVTDSEAPGSEPTQTSTLRISTVWYVINRRAPSTPEAHLSTSAAPPPPKNFRQTDIYEQCSGGKLSFVPSTGPGVVDGVLELTLTSSMVGMKIFEAGGLVRDHFNSINREIGIEFEAYSIILPAVVANCGGLARQASSLIPVHSRGLPDEGDYDDNLCMMGCCAGAQQMCFNAAKSYFSGWYSEPGKDGHMDFGGVDTAGEWWLGNLVGVDDYLNDLFDEDQYRMVLRTKGGLYAGFNRAKGVNAGVKAYKDEVVIVQQWGEGGKSKVRARLNAETTSYKFTADYYDFEVNFLLCDLVIQPTITGPMIEIEGTASQSSTVSDAEASRAIDGNLDQTWIGKSVTHTSVTLQLSKKGLQRLLLVSRLTLNFDTHNKNEQGDDDDLDPWWQLELTDETSVEHVRIFNRNDCCGSRLNNAILELYDASGEVIFTRNLGQAENIKEVFLGGAYTIQMIRIKLYGYKVLSIAEVQIFAPLPSPRDRQPDYARVLTYISVGDEPRLTCETTAAPTASLEPSLSPTVTYSPTIFRAVPNDVVLLRDNTPCIFQVNPANHPDRYKCTLEPTASNSEPGGSNNTPVLIAGFNECVIEIQPMTWSWAGTMFIFESDASLEDVNACFGTGQLLREMRPITSSPKPTLPQLSDKPTVQPTESPSTAEPTLGPSTLSPTSNPTDTPTLEVCSPIPNDVVLKRDSNPCVFQHNPSNHVDRYKCTLEPTVSNGEPGGSNNAPVAISGFEGCILVVKPMTWSWAGTMFIFESDDSIETINGCFAAGELLSWADTGSGYSLFG</sequence>
<dbReference type="AlphaFoldDB" id="K0TLB6"/>
<dbReference type="PANTHER" id="PTHR45713:SF6">
    <property type="entry name" value="F5_8 TYPE C DOMAIN-CONTAINING PROTEIN"/>
    <property type="match status" value="1"/>
</dbReference>
<dbReference type="Pfam" id="PF22633">
    <property type="entry name" value="F5_F8_type_C_2"/>
    <property type="match status" value="1"/>
</dbReference>
<dbReference type="EMBL" id="AGNL01003092">
    <property type="protein sequence ID" value="EJK75176.1"/>
    <property type="molecule type" value="Genomic_DNA"/>
</dbReference>
<evidence type="ECO:0000256" key="2">
    <source>
        <dbReference type="SAM" id="SignalP"/>
    </source>
</evidence>